<dbReference type="Proteomes" id="UP000002487">
    <property type="component" value="Chromosome"/>
</dbReference>
<dbReference type="InterPro" id="IPR037143">
    <property type="entry name" value="4-PPantetheinyl_Trfase_dom_sf"/>
</dbReference>
<accession>Q8TJR0</accession>
<gene>
    <name evidence="1" type="ordered locus">MA_3719</name>
</gene>
<evidence type="ECO:0008006" key="3">
    <source>
        <dbReference type="Google" id="ProtNLM"/>
    </source>
</evidence>
<dbReference type="EnsemblBacteria" id="AAM07072">
    <property type="protein sequence ID" value="AAM07072"/>
    <property type="gene ID" value="MA_3719"/>
</dbReference>
<dbReference type="KEGG" id="mac:MA_3719"/>
<dbReference type="STRING" id="188937.MA_3719"/>
<dbReference type="EMBL" id="AE010299">
    <property type="protein sequence ID" value="AAM07072.1"/>
    <property type="molecule type" value="Genomic_DNA"/>
</dbReference>
<protein>
    <recommendedName>
        <fullName evidence="3">4'-phosphopantetheinyl transferase domain-containing protein</fullName>
    </recommendedName>
</protein>
<dbReference type="GO" id="GO:0000287">
    <property type="term" value="F:magnesium ion binding"/>
    <property type="evidence" value="ECO:0007669"/>
    <property type="project" value="InterPro"/>
</dbReference>
<organism evidence="1 2">
    <name type="scientific">Methanosarcina acetivorans (strain ATCC 35395 / DSM 2834 / JCM 12185 / C2A)</name>
    <dbReference type="NCBI Taxonomy" id="188937"/>
    <lineage>
        <taxon>Archaea</taxon>
        <taxon>Methanobacteriati</taxon>
        <taxon>Methanobacteriota</taxon>
        <taxon>Stenosarchaea group</taxon>
        <taxon>Methanomicrobia</taxon>
        <taxon>Methanosarcinales</taxon>
        <taxon>Methanosarcinaceae</taxon>
        <taxon>Methanosarcina</taxon>
    </lineage>
</organism>
<dbReference type="InParanoid" id="Q8TJR0"/>
<dbReference type="HOGENOM" id="CLU_1212618_0_0_2"/>
<name>Q8TJR0_METAC</name>
<evidence type="ECO:0000313" key="1">
    <source>
        <dbReference type="EMBL" id="AAM07072.1"/>
    </source>
</evidence>
<sequence length="245" mass="28108">MVVHITVNCSNYSKYAVSCMYTENSIILSSVPLKNLPNLWAQNDVLIFLIDLGDYDTLSMECLNNSEREHFEKLKTAYFKKRYVVSRTVLKHILCQLLNKNSVLQIATYKDEFGEVHILNHNELHICLSYSENIATLSVSKVKVGIDVEIKRPMALKNTLKYLQPASPFSGKSESDTYVLIEWTLREAYCKFSNKPMLSVLSKEPDFNNTFYSSYLLDNKYIFSLITDSDSHTIKISRLGKISSD</sequence>
<evidence type="ECO:0000313" key="2">
    <source>
        <dbReference type="Proteomes" id="UP000002487"/>
    </source>
</evidence>
<dbReference type="AlphaFoldDB" id="Q8TJR0"/>
<keyword evidence="2" id="KW-1185">Reference proteome</keyword>
<dbReference type="SUPFAM" id="SSF56214">
    <property type="entry name" value="4'-phosphopantetheinyl transferase"/>
    <property type="match status" value="2"/>
</dbReference>
<reference evidence="1 2" key="1">
    <citation type="journal article" date="2002" name="Genome Res.">
        <title>The genome of Methanosarcina acetivorans reveals extensive metabolic and physiological diversity.</title>
        <authorList>
            <person name="Galagan J.E."/>
            <person name="Nusbaum C."/>
            <person name="Roy A."/>
            <person name="Endrizzi M.G."/>
            <person name="Macdonald P."/>
            <person name="FitzHugh W."/>
            <person name="Calvo S."/>
            <person name="Engels R."/>
            <person name="Smirnov S."/>
            <person name="Atnoor D."/>
            <person name="Brown A."/>
            <person name="Allen N."/>
            <person name="Naylor J."/>
            <person name="Stange-Thomann N."/>
            <person name="DeArellano K."/>
            <person name="Johnson R."/>
            <person name="Linton L."/>
            <person name="McEwan P."/>
            <person name="McKernan K."/>
            <person name="Talamas J."/>
            <person name="Tirrell A."/>
            <person name="Ye W."/>
            <person name="Zimmer A."/>
            <person name="Barber R.D."/>
            <person name="Cann I."/>
            <person name="Graham D.E."/>
            <person name="Grahame D.A."/>
            <person name="Guss A."/>
            <person name="Hedderich R."/>
            <person name="Ingram-Smith C."/>
            <person name="Kuettner C.H."/>
            <person name="Krzycki J.A."/>
            <person name="Leigh J.A."/>
            <person name="Li W."/>
            <person name="Liu J."/>
            <person name="Mukhopadhyay B."/>
            <person name="Reeve J.N."/>
            <person name="Smith K."/>
            <person name="Springer T.A."/>
            <person name="Umayam L.A."/>
            <person name="White O."/>
            <person name="White R.H."/>
            <person name="de Macario E.C."/>
            <person name="Ferry J.G."/>
            <person name="Jarrell K.F."/>
            <person name="Jing H."/>
            <person name="Macario A.J.L."/>
            <person name="Paulsen I."/>
            <person name="Pritchett M."/>
            <person name="Sowers K.R."/>
            <person name="Swanson R.V."/>
            <person name="Zinder S.H."/>
            <person name="Lander E."/>
            <person name="Metcalf W.W."/>
            <person name="Birren B."/>
        </authorList>
    </citation>
    <scope>NUCLEOTIDE SEQUENCE [LARGE SCALE GENOMIC DNA]</scope>
    <source>
        <strain evidence="2">ATCC 35395 / DSM 2834 / JCM 12185 / C2A</strain>
    </source>
</reference>
<dbReference type="Gene3D" id="3.90.470.20">
    <property type="entry name" value="4'-phosphopantetheinyl transferase domain"/>
    <property type="match status" value="1"/>
</dbReference>
<proteinExistence type="predicted"/>
<dbReference type="GO" id="GO:0008897">
    <property type="term" value="F:holo-[acyl-carrier-protein] synthase activity"/>
    <property type="evidence" value="ECO:0007669"/>
    <property type="project" value="InterPro"/>
</dbReference>